<dbReference type="RefSeq" id="WP_081595737.1">
    <property type="nucleotide sequence ID" value="NZ_JBIRUQ010000005.1"/>
</dbReference>
<keyword evidence="3" id="KW-1185">Reference proteome</keyword>
<accession>A0ABW7TSL2</accession>
<feature type="domain" description="DUF397" evidence="1">
    <location>
        <begin position="7"/>
        <end position="59"/>
    </location>
</feature>
<reference evidence="2 3" key="1">
    <citation type="submission" date="2024-10" db="EMBL/GenBank/DDBJ databases">
        <title>The Natural Products Discovery Center: Release of the First 8490 Sequenced Strains for Exploring Actinobacteria Biosynthetic Diversity.</title>
        <authorList>
            <person name="Kalkreuter E."/>
            <person name="Kautsar S.A."/>
            <person name="Yang D."/>
            <person name="Bader C.D."/>
            <person name="Teijaro C.N."/>
            <person name="Fluegel L."/>
            <person name="Davis C.M."/>
            <person name="Simpson J.R."/>
            <person name="Lauterbach L."/>
            <person name="Steele A.D."/>
            <person name="Gui C."/>
            <person name="Meng S."/>
            <person name="Li G."/>
            <person name="Viehrig K."/>
            <person name="Ye F."/>
            <person name="Su P."/>
            <person name="Kiefer A.F."/>
            <person name="Nichols A."/>
            <person name="Cepeda A.J."/>
            <person name="Yan W."/>
            <person name="Fan B."/>
            <person name="Jiang Y."/>
            <person name="Adhikari A."/>
            <person name="Zheng C.-J."/>
            <person name="Schuster L."/>
            <person name="Cowan T.M."/>
            <person name="Smanski M.J."/>
            <person name="Chevrette M.G."/>
            <person name="De Carvalho L.P.S."/>
            <person name="Shen B."/>
        </authorList>
    </citation>
    <scope>NUCLEOTIDE SEQUENCE [LARGE SCALE GENOMIC DNA]</scope>
    <source>
        <strain evidence="2 3">NPDC020568</strain>
    </source>
</reference>
<name>A0ABW7TSL2_9NOCA</name>
<comment type="caution">
    <text evidence="2">The sequence shown here is derived from an EMBL/GenBank/DDBJ whole genome shotgun (WGS) entry which is preliminary data.</text>
</comment>
<evidence type="ECO:0000259" key="1">
    <source>
        <dbReference type="Pfam" id="PF04149"/>
    </source>
</evidence>
<dbReference type="InterPro" id="IPR007278">
    <property type="entry name" value="DUF397"/>
</dbReference>
<dbReference type="GeneID" id="93509480"/>
<proteinExistence type="predicted"/>
<dbReference type="EMBL" id="JBIRUQ010000005">
    <property type="protein sequence ID" value="MFI1463192.1"/>
    <property type="molecule type" value="Genomic_DNA"/>
</dbReference>
<sequence>MRDLSAAQWFKSSASSGQGDCVEVAFLDAGTVAVRDSKYPTGPALIFGAEDWVGFLTGLARAGHSAESDTGSVG</sequence>
<dbReference type="Pfam" id="PF04149">
    <property type="entry name" value="DUF397"/>
    <property type="match status" value="1"/>
</dbReference>
<evidence type="ECO:0000313" key="3">
    <source>
        <dbReference type="Proteomes" id="UP001611263"/>
    </source>
</evidence>
<evidence type="ECO:0000313" key="2">
    <source>
        <dbReference type="EMBL" id="MFI1463192.1"/>
    </source>
</evidence>
<organism evidence="2 3">
    <name type="scientific">Nocardia carnea</name>
    <dbReference type="NCBI Taxonomy" id="37328"/>
    <lineage>
        <taxon>Bacteria</taxon>
        <taxon>Bacillati</taxon>
        <taxon>Actinomycetota</taxon>
        <taxon>Actinomycetes</taxon>
        <taxon>Mycobacteriales</taxon>
        <taxon>Nocardiaceae</taxon>
        <taxon>Nocardia</taxon>
    </lineage>
</organism>
<protein>
    <submittedName>
        <fullName evidence="2">DUF397 domain-containing protein</fullName>
    </submittedName>
</protein>
<dbReference type="Proteomes" id="UP001611263">
    <property type="component" value="Unassembled WGS sequence"/>
</dbReference>
<gene>
    <name evidence="2" type="ORF">ACH4WX_20950</name>
</gene>